<evidence type="ECO:0000313" key="4">
    <source>
        <dbReference type="Proteomes" id="UP000242699"/>
    </source>
</evidence>
<dbReference type="CDD" id="cd06985">
    <property type="entry name" value="cupin_BF4112"/>
    <property type="match status" value="1"/>
</dbReference>
<evidence type="ECO:0000256" key="1">
    <source>
        <dbReference type="ARBA" id="ARBA00022723"/>
    </source>
</evidence>
<feature type="domain" description="Cupin type-2" evidence="2">
    <location>
        <begin position="55"/>
        <end position="121"/>
    </location>
</feature>
<dbReference type="InterPro" id="IPR013096">
    <property type="entry name" value="Cupin_2"/>
</dbReference>
<evidence type="ECO:0000313" key="3">
    <source>
        <dbReference type="EMBL" id="PSR25913.1"/>
    </source>
</evidence>
<gene>
    <name evidence="3" type="ORF">C7B43_15660</name>
</gene>
<dbReference type="Pfam" id="PF07883">
    <property type="entry name" value="Cupin_2"/>
    <property type="match status" value="1"/>
</dbReference>
<sequence length="147" mass="16254">MALKVESGRHYSAVDLGDWSALGQYHVEQPMPFPGKVFLSELLGLTGMEVSLNRLAAGDNMPFTHRHREHEELYLFVGGQGQFQVDGTIISVREGTAIRVSPQGDRTWRNNSTEDLYYIVVQAKAGSLAESTFHDGELGSSTVSWPD</sequence>
<dbReference type="InterPro" id="IPR011051">
    <property type="entry name" value="RmlC_Cupin_sf"/>
</dbReference>
<comment type="caution">
    <text evidence="3">The sequence shown here is derived from an EMBL/GenBank/DDBJ whole genome shotgun (WGS) entry which is preliminary data.</text>
</comment>
<dbReference type="SUPFAM" id="SSF51182">
    <property type="entry name" value="RmlC-like cupins"/>
    <property type="match status" value="1"/>
</dbReference>
<dbReference type="InterPro" id="IPR014710">
    <property type="entry name" value="RmlC-like_jellyroll"/>
</dbReference>
<dbReference type="AlphaFoldDB" id="A0A2T2WUL3"/>
<proteinExistence type="predicted"/>
<evidence type="ECO:0000259" key="2">
    <source>
        <dbReference type="Pfam" id="PF07883"/>
    </source>
</evidence>
<dbReference type="PANTHER" id="PTHR35848">
    <property type="entry name" value="OXALATE-BINDING PROTEIN"/>
    <property type="match status" value="1"/>
</dbReference>
<dbReference type="Gene3D" id="2.60.120.10">
    <property type="entry name" value="Jelly Rolls"/>
    <property type="match status" value="1"/>
</dbReference>
<dbReference type="Proteomes" id="UP000242699">
    <property type="component" value="Unassembled WGS sequence"/>
</dbReference>
<dbReference type="InterPro" id="IPR051610">
    <property type="entry name" value="GPI/OXD"/>
</dbReference>
<dbReference type="GO" id="GO:0046872">
    <property type="term" value="F:metal ion binding"/>
    <property type="evidence" value="ECO:0007669"/>
    <property type="project" value="UniProtKB-KW"/>
</dbReference>
<name>A0A2T2WUL3_9FIRM</name>
<dbReference type="EMBL" id="PXYT01000047">
    <property type="protein sequence ID" value="PSR25913.1"/>
    <property type="molecule type" value="Genomic_DNA"/>
</dbReference>
<dbReference type="PANTHER" id="PTHR35848:SF6">
    <property type="entry name" value="CUPIN TYPE-2 DOMAIN-CONTAINING PROTEIN"/>
    <property type="match status" value="1"/>
</dbReference>
<accession>A0A2T2WUL3</accession>
<reference evidence="3 4" key="1">
    <citation type="journal article" date="2014" name="BMC Genomics">
        <title>Comparison of environmental and isolate Sulfobacillus genomes reveals diverse carbon, sulfur, nitrogen, and hydrogen metabolisms.</title>
        <authorList>
            <person name="Justice N.B."/>
            <person name="Norman A."/>
            <person name="Brown C.T."/>
            <person name="Singh A."/>
            <person name="Thomas B.C."/>
            <person name="Banfield J.F."/>
        </authorList>
    </citation>
    <scope>NUCLEOTIDE SEQUENCE [LARGE SCALE GENOMIC DNA]</scope>
    <source>
        <strain evidence="3">AMDSBA1</strain>
    </source>
</reference>
<organism evidence="3 4">
    <name type="scientific">Sulfobacillus benefaciens</name>
    <dbReference type="NCBI Taxonomy" id="453960"/>
    <lineage>
        <taxon>Bacteria</taxon>
        <taxon>Bacillati</taxon>
        <taxon>Bacillota</taxon>
        <taxon>Clostridia</taxon>
        <taxon>Eubacteriales</taxon>
        <taxon>Clostridiales Family XVII. Incertae Sedis</taxon>
        <taxon>Sulfobacillus</taxon>
    </lineage>
</organism>
<protein>
    <submittedName>
        <fullName evidence="3">Cupin</fullName>
    </submittedName>
</protein>
<keyword evidence="1" id="KW-0479">Metal-binding</keyword>